<keyword evidence="2" id="KW-1185">Reference proteome</keyword>
<evidence type="ECO:0000313" key="1">
    <source>
        <dbReference type="EMBL" id="KAJ3539966.1"/>
    </source>
</evidence>
<reference evidence="1" key="1">
    <citation type="submission" date="2022-07" db="EMBL/GenBank/DDBJ databases">
        <title>Genome Sequence of Phlebia brevispora.</title>
        <authorList>
            <person name="Buettner E."/>
        </authorList>
    </citation>
    <scope>NUCLEOTIDE SEQUENCE</scope>
    <source>
        <strain evidence="1">MPL23</strain>
    </source>
</reference>
<protein>
    <submittedName>
        <fullName evidence="1">Uncharacterized protein</fullName>
    </submittedName>
</protein>
<dbReference type="Proteomes" id="UP001148662">
    <property type="component" value="Unassembled WGS sequence"/>
</dbReference>
<dbReference type="EMBL" id="JANHOG010001273">
    <property type="protein sequence ID" value="KAJ3539966.1"/>
    <property type="molecule type" value="Genomic_DNA"/>
</dbReference>
<name>A0ACC1SHJ9_9APHY</name>
<organism evidence="1 2">
    <name type="scientific">Phlebia brevispora</name>
    <dbReference type="NCBI Taxonomy" id="194682"/>
    <lineage>
        <taxon>Eukaryota</taxon>
        <taxon>Fungi</taxon>
        <taxon>Dikarya</taxon>
        <taxon>Basidiomycota</taxon>
        <taxon>Agaricomycotina</taxon>
        <taxon>Agaricomycetes</taxon>
        <taxon>Polyporales</taxon>
        <taxon>Meruliaceae</taxon>
        <taxon>Phlebia</taxon>
    </lineage>
</organism>
<evidence type="ECO:0000313" key="2">
    <source>
        <dbReference type="Proteomes" id="UP001148662"/>
    </source>
</evidence>
<proteinExistence type="predicted"/>
<accession>A0ACC1SHJ9</accession>
<comment type="caution">
    <text evidence="1">The sequence shown here is derived from an EMBL/GenBank/DDBJ whole genome shotgun (WGS) entry which is preliminary data.</text>
</comment>
<gene>
    <name evidence="1" type="ORF">NM688_g6293</name>
</gene>
<sequence>MWRNVDTTGMTMNNRLYSLPAAISHELDIFERRIEELDKKLTELANKARELRVGSSVGILSACDRLRSRTKKLSFCFRQNANQLFLPSVQDEREQISAEMIEMLQQFGGDVVTLADCFKQFPAFVHLDDFPDSLSHDFKNWSASLRELKESDEYHSRALQSFLYQSMSDIGERFARLTTQFIPVFIEAGQQRIPIIQASQKHAVTDLSNLPTVAALFAGATATMLQFSYNPSTTTVLTTAVNVCWFTSLVFSITSAVNSILALAWVQAIFRSPDYSVPWFIRVLVRKSPLLFTVLSVACFFVGLVLFTYSSNQSFVTTTIVTALCSVSCFGLISMSFWFEFERWTYSHYKGQKFLADVLALRWRRVMNIPIFHHFLLAIPSIQRRKPFIDPENGTNSESHIGLHKRAVASKDNPEERARMKTDTKARWRMIREYLTQVQGMRTVNVDPPETSMEQSRKCAETAERVVDVMTRPVRVARLRKLRTMRISDTITPDTGMEALVKRLRFSRDGRFLLAASWDKKAWVMEMGVSPIMSDNSLVNQRQLKQEKDAGHIHQVEWSPGGTHFLLRDSVRISICTVKADELRSNPLRPQSRNPIRPVAWLSDGDLLSLERNKIVKMNTLGNETGDYNIPDDLEVRHVAVESGGQWMVCACRHPEEKQSQTIKNRFQLLIYDLRRKTVVSRVAIAHEIRNVTLDSSEHFALIDYKNNAAPQLWRMQNTKGLTLFILHNYIPQEPRVSFAALPSILAGPEDCFVMRAKTDGSILCWDRDTAHWLYSIEIPESYGRLTSFAFNPASWMLVTGTHNGTVLVWTCPTSEPPTATPDHEQAIPGAVIAPPPRASIENHLSNYLDIPHEVQDPGQKSQSPMLASSLPPYTKRTSVRDAGLLSGTSSISRALLSSYDKNASVSLSRDGIASSSSSSSTALRAMYER</sequence>